<dbReference type="EMBL" id="JASCZI010211553">
    <property type="protein sequence ID" value="MED6194298.1"/>
    <property type="molecule type" value="Genomic_DNA"/>
</dbReference>
<accession>A0ABU6XCA6</accession>
<evidence type="ECO:0000313" key="2">
    <source>
        <dbReference type="Proteomes" id="UP001341840"/>
    </source>
</evidence>
<comment type="caution">
    <text evidence="1">The sequence shown here is derived from an EMBL/GenBank/DDBJ whole genome shotgun (WGS) entry which is preliminary data.</text>
</comment>
<keyword evidence="2" id="KW-1185">Reference proteome</keyword>
<protein>
    <submittedName>
        <fullName evidence="1">Uncharacterized protein</fullName>
    </submittedName>
</protein>
<organism evidence="1 2">
    <name type="scientific">Stylosanthes scabra</name>
    <dbReference type="NCBI Taxonomy" id="79078"/>
    <lineage>
        <taxon>Eukaryota</taxon>
        <taxon>Viridiplantae</taxon>
        <taxon>Streptophyta</taxon>
        <taxon>Embryophyta</taxon>
        <taxon>Tracheophyta</taxon>
        <taxon>Spermatophyta</taxon>
        <taxon>Magnoliopsida</taxon>
        <taxon>eudicotyledons</taxon>
        <taxon>Gunneridae</taxon>
        <taxon>Pentapetalae</taxon>
        <taxon>rosids</taxon>
        <taxon>fabids</taxon>
        <taxon>Fabales</taxon>
        <taxon>Fabaceae</taxon>
        <taxon>Papilionoideae</taxon>
        <taxon>50 kb inversion clade</taxon>
        <taxon>dalbergioids sensu lato</taxon>
        <taxon>Dalbergieae</taxon>
        <taxon>Pterocarpus clade</taxon>
        <taxon>Stylosanthes</taxon>
    </lineage>
</organism>
<gene>
    <name evidence="1" type="ORF">PIB30_027276</name>
</gene>
<reference evidence="1 2" key="1">
    <citation type="journal article" date="2023" name="Plants (Basel)">
        <title>Bridging the Gap: Combining Genomics and Transcriptomics Approaches to Understand Stylosanthes scabra, an Orphan Legume from the Brazilian Caatinga.</title>
        <authorList>
            <person name="Ferreira-Neto J.R.C."/>
            <person name="da Silva M.D."/>
            <person name="Binneck E."/>
            <person name="de Melo N.F."/>
            <person name="da Silva R.H."/>
            <person name="de Melo A.L.T.M."/>
            <person name="Pandolfi V."/>
            <person name="Bustamante F.O."/>
            <person name="Brasileiro-Vidal A.C."/>
            <person name="Benko-Iseppon A.M."/>
        </authorList>
    </citation>
    <scope>NUCLEOTIDE SEQUENCE [LARGE SCALE GENOMIC DNA]</scope>
    <source>
        <tissue evidence="1">Leaves</tissue>
    </source>
</reference>
<dbReference type="Proteomes" id="UP001341840">
    <property type="component" value="Unassembled WGS sequence"/>
</dbReference>
<proteinExistence type="predicted"/>
<sequence length="85" mass="8930">MKWLTSAAMRITGSGYTATPLYLHGQEMNDATTAKLQDGGSGGRRLRGDTSLTCTTNTTQNNLASFPDGSGCVVGTNRLGKGLIY</sequence>
<evidence type="ECO:0000313" key="1">
    <source>
        <dbReference type="EMBL" id="MED6194298.1"/>
    </source>
</evidence>
<name>A0ABU6XCA6_9FABA</name>